<dbReference type="PANTHER" id="PTHR30055">
    <property type="entry name" value="HTH-TYPE TRANSCRIPTIONAL REGULATOR RUTR"/>
    <property type="match status" value="1"/>
</dbReference>
<evidence type="ECO:0000313" key="6">
    <source>
        <dbReference type="Proteomes" id="UP000319722"/>
    </source>
</evidence>
<name>A0A561BH91_9BURK</name>
<dbReference type="PRINTS" id="PR00455">
    <property type="entry name" value="HTHTETR"/>
</dbReference>
<organism evidence="5 6">
    <name type="scientific">Variovorax beijingensis</name>
    <dbReference type="NCBI Taxonomy" id="2496117"/>
    <lineage>
        <taxon>Bacteria</taxon>
        <taxon>Pseudomonadati</taxon>
        <taxon>Pseudomonadota</taxon>
        <taxon>Betaproteobacteria</taxon>
        <taxon>Burkholderiales</taxon>
        <taxon>Comamonadaceae</taxon>
        <taxon>Variovorax</taxon>
    </lineage>
</organism>
<dbReference type="Gene3D" id="1.10.357.10">
    <property type="entry name" value="Tetracycline Repressor, domain 2"/>
    <property type="match status" value="1"/>
</dbReference>
<dbReference type="Gene3D" id="1.10.10.60">
    <property type="entry name" value="Homeodomain-like"/>
    <property type="match status" value="1"/>
</dbReference>
<feature type="DNA-binding region" description="H-T-H motif" evidence="2">
    <location>
        <begin position="49"/>
        <end position="68"/>
    </location>
</feature>
<keyword evidence="1 2" id="KW-0238">DNA-binding</keyword>
<feature type="domain" description="HTH tetR-type" evidence="4">
    <location>
        <begin position="26"/>
        <end position="86"/>
    </location>
</feature>
<proteinExistence type="predicted"/>
<dbReference type="SUPFAM" id="SSF46689">
    <property type="entry name" value="Homeodomain-like"/>
    <property type="match status" value="1"/>
</dbReference>
<protein>
    <submittedName>
        <fullName evidence="5">TetR family transcriptional regulator</fullName>
    </submittedName>
</protein>
<evidence type="ECO:0000256" key="3">
    <source>
        <dbReference type="SAM" id="MobiDB-lite"/>
    </source>
</evidence>
<dbReference type="RefSeq" id="WP_145745970.1">
    <property type="nucleotide sequence ID" value="NZ_VIVL01000008.1"/>
</dbReference>
<dbReference type="Pfam" id="PF09209">
    <property type="entry name" value="CecR_C"/>
    <property type="match status" value="1"/>
</dbReference>
<dbReference type="EMBL" id="VIVL01000008">
    <property type="protein sequence ID" value="TWD78236.1"/>
    <property type="molecule type" value="Genomic_DNA"/>
</dbReference>
<dbReference type="InterPro" id="IPR036271">
    <property type="entry name" value="Tet_transcr_reg_TetR-rel_C_sf"/>
</dbReference>
<dbReference type="OrthoDB" id="2356263at2"/>
<dbReference type="AlphaFoldDB" id="A0A561BH91"/>
<dbReference type="PROSITE" id="PS50977">
    <property type="entry name" value="HTH_TETR_2"/>
    <property type="match status" value="1"/>
</dbReference>
<comment type="caution">
    <text evidence="5">The sequence shown here is derived from an EMBL/GenBank/DDBJ whole genome shotgun (WGS) entry which is preliminary data.</text>
</comment>
<dbReference type="GO" id="GO:0000976">
    <property type="term" value="F:transcription cis-regulatory region binding"/>
    <property type="evidence" value="ECO:0007669"/>
    <property type="project" value="TreeGrafter"/>
</dbReference>
<feature type="region of interest" description="Disordered" evidence="3">
    <location>
        <begin position="1"/>
        <end position="25"/>
    </location>
</feature>
<dbReference type="Proteomes" id="UP000319722">
    <property type="component" value="Unassembled WGS sequence"/>
</dbReference>
<dbReference type="InterPro" id="IPR050109">
    <property type="entry name" value="HTH-type_TetR-like_transc_reg"/>
</dbReference>
<accession>A0A561BH91</accession>
<evidence type="ECO:0000313" key="5">
    <source>
        <dbReference type="EMBL" id="TWD78236.1"/>
    </source>
</evidence>
<evidence type="ECO:0000259" key="4">
    <source>
        <dbReference type="PROSITE" id="PS50977"/>
    </source>
</evidence>
<evidence type="ECO:0000256" key="1">
    <source>
        <dbReference type="ARBA" id="ARBA00023125"/>
    </source>
</evidence>
<dbReference type="InterPro" id="IPR015292">
    <property type="entry name" value="Tscrpt_reg_YbiH_C"/>
</dbReference>
<dbReference type="Pfam" id="PF00440">
    <property type="entry name" value="TetR_N"/>
    <property type="match status" value="1"/>
</dbReference>
<dbReference type="InterPro" id="IPR001647">
    <property type="entry name" value="HTH_TetR"/>
</dbReference>
<reference evidence="5 6" key="1">
    <citation type="submission" date="2019-06" db="EMBL/GenBank/DDBJ databases">
        <title>Sorghum-associated microbial communities from plants grown in Nebraska, USA.</title>
        <authorList>
            <person name="Schachtman D."/>
        </authorList>
    </citation>
    <scope>NUCLEOTIDE SEQUENCE [LARGE SCALE GENOMIC DNA]</scope>
    <source>
        <strain evidence="5 6">T529</strain>
    </source>
</reference>
<dbReference type="SUPFAM" id="SSF48498">
    <property type="entry name" value="Tetracyclin repressor-like, C-terminal domain"/>
    <property type="match status" value="1"/>
</dbReference>
<gene>
    <name evidence="5" type="ORF">FB547_108296</name>
</gene>
<dbReference type="PANTHER" id="PTHR30055:SF196">
    <property type="entry name" value="HTH-TYPE TRANSCRIPTIONAL REGULATOR RUTR"/>
    <property type="match status" value="1"/>
</dbReference>
<evidence type="ECO:0000256" key="2">
    <source>
        <dbReference type="PROSITE-ProRule" id="PRU00335"/>
    </source>
</evidence>
<dbReference type="InterPro" id="IPR009057">
    <property type="entry name" value="Homeodomain-like_sf"/>
</dbReference>
<sequence length="241" mass="25756">MATRSSTTRPPAAREGAARVQRTDGSTTRLHILETAGQLFAERGFAESTSKEICTRAGTNMAAVNYHFGSRDGLYEAVLIEAHRQLVSMDELVSLASEAGDPRQKLRAFLTHLVEMGSQPKAPWGFRVVLREALSPSPALPALIRQAVLPKARLIRGLIGGIMGLPEDHPSVQRGLLFAVLPCIVMTVAPKDLASKVLPALKDAEGLADDLMRYVFAGLDAIAKEAGTAAAAAPARAGRRR</sequence>
<dbReference type="GO" id="GO:0003700">
    <property type="term" value="F:DNA-binding transcription factor activity"/>
    <property type="evidence" value="ECO:0007669"/>
    <property type="project" value="TreeGrafter"/>
</dbReference>